<comment type="cofactor">
    <cofactor evidence="1 6">
        <name>pyridoxal 5'-phosphate</name>
        <dbReference type="ChEBI" id="CHEBI:597326"/>
    </cofactor>
</comment>
<dbReference type="Gene3D" id="3.40.640.10">
    <property type="entry name" value="Type I PLP-dependent aspartate aminotransferase-like (Major domain)"/>
    <property type="match status" value="1"/>
</dbReference>
<dbReference type="InterPro" id="IPR015422">
    <property type="entry name" value="PyrdxlP-dep_Trfase_small"/>
</dbReference>
<dbReference type="InterPro" id="IPR050596">
    <property type="entry name" value="AspAT/PAT-like"/>
</dbReference>
<dbReference type="EMBL" id="AP017378">
    <property type="protein sequence ID" value="BBD09454.1"/>
    <property type="molecule type" value="Genomic_DNA"/>
</dbReference>
<keyword evidence="3 6" id="KW-0032">Aminotransferase</keyword>
<accession>A0A2Z6B1T6</accession>
<evidence type="ECO:0000313" key="9">
    <source>
        <dbReference type="Proteomes" id="UP000269883"/>
    </source>
</evidence>
<evidence type="ECO:0000256" key="3">
    <source>
        <dbReference type="ARBA" id="ARBA00022576"/>
    </source>
</evidence>
<dbReference type="InterPro" id="IPR004839">
    <property type="entry name" value="Aminotransferase_I/II_large"/>
</dbReference>
<evidence type="ECO:0000256" key="6">
    <source>
        <dbReference type="RuleBase" id="RU000481"/>
    </source>
</evidence>
<evidence type="ECO:0000256" key="5">
    <source>
        <dbReference type="ARBA" id="ARBA00022898"/>
    </source>
</evidence>
<dbReference type="Proteomes" id="UP000269883">
    <property type="component" value="Chromosome"/>
</dbReference>
<dbReference type="RefSeq" id="WP_126380419.1">
    <property type="nucleotide sequence ID" value="NZ_AP017378.1"/>
</dbReference>
<dbReference type="PRINTS" id="PR00753">
    <property type="entry name" value="ACCSYNTHASE"/>
</dbReference>
<evidence type="ECO:0000256" key="2">
    <source>
        <dbReference type="ARBA" id="ARBA00007441"/>
    </source>
</evidence>
<evidence type="ECO:0000256" key="4">
    <source>
        <dbReference type="ARBA" id="ARBA00022679"/>
    </source>
</evidence>
<dbReference type="PROSITE" id="PS00105">
    <property type="entry name" value="AA_TRANSFER_CLASS_1"/>
    <property type="match status" value="1"/>
</dbReference>
<dbReference type="Pfam" id="PF00155">
    <property type="entry name" value="Aminotran_1_2"/>
    <property type="match status" value="1"/>
</dbReference>
<dbReference type="Gene3D" id="3.90.1150.10">
    <property type="entry name" value="Aspartate Aminotransferase, domain 1"/>
    <property type="match status" value="1"/>
</dbReference>
<dbReference type="FunFam" id="3.40.640.10:FF:000033">
    <property type="entry name" value="Aspartate aminotransferase"/>
    <property type="match status" value="1"/>
</dbReference>
<gene>
    <name evidence="8" type="ORF">DFE_2728</name>
</gene>
<proteinExistence type="inferred from homology"/>
<evidence type="ECO:0000259" key="7">
    <source>
        <dbReference type="Pfam" id="PF00155"/>
    </source>
</evidence>
<dbReference type="InterPro" id="IPR015421">
    <property type="entry name" value="PyrdxlP-dep_Trfase_major"/>
</dbReference>
<comment type="similarity">
    <text evidence="2 6">Belongs to the class-I pyridoxal-phosphate-dependent aminotransferase family.</text>
</comment>
<sequence>MRISNKLSRIKPSATLTISAKAMDLRAQGREIISLSVGEPDFGTPQHICDAAKAALDEGFTRYTQVPGIPELRTAVAEYFNSYYGTKATLEATMVTNGGKQALYNIMQALLNPGDKVLIPGPYWVSYPAMVKLADAEPVIVPAGADKGFKITPEDLDAAYTADVKMLLLNSPSNPTGVQYTEAELYALAQWAVDHDVFVISDEIYDRLIYAPAEPVSLAPLWEKHPEHVAVVNGLSKSFAMTGWRLGFVLAHPDLIKAMSKIQGQSTSNVNSITQKAALAALNGPRDFMATMNEAFMRRRDKAMEIVATWPGVVCPRPDGAFYIFPDVSALYNEKMPDSTTMCTVLLEEAGVASVPGAAFGDDRCVRFSYALDDETLITALNKVGEVILP</sequence>
<protein>
    <recommendedName>
        <fullName evidence="6">Aminotransferase</fullName>
        <ecNumber evidence="6">2.6.1.-</ecNumber>
    </recommendedName>
</protein>
<dbReference type="PANTHER" id="PTHR46383">
    <property type="entry name" value="ASPARTATE AMINOTRANSFERASE"/>
    <property type="match status" value="1"/>
</dbReference>
<evidence type="ECO:0000256" key="1">
    <source>
        <dbReference type="ARBA" id="ARBA00001933"/>
    </source>
</evidence>
<dbReference type="GO" id="GO:0008483">
    <property type="term" value="F:transaminase activity"/>
    <property type="evidence" value="ECO:0007669"/>
    <property type="project" value="UniProtKB-KW"/>
</dbReference>
<dbReference type="PANTHER" id="PTHR46383:SF1">
    <property type="entry name" value="ASPARTATE AMINOTRANSFERASE"/>
    <property type="match status" value="1"/>
</dbReference>
<name>A0A2Z6B1T6_9BACT</name>
<dbReference type="OrthoDB" id="9804474at2"/>
<keyword evidence="5" id="KW-0663">Pyridoxal phosphate</keyword>
<organism evidence="8 9">
    <name type="scientific">Desulfovibrio ferrophilus</name>
    <dbReference type="NCBI Taxonomy" id="241368"/>
    <lineage>
        <taxon>Bacteria</taxon>
        <taxon>Pseudomonadati</taxon>
        <taxon>Thermodesulfobacteriota</taxon>
        <taxon>Desulfovibrionia</taxon>
        <taxon>Desulfovibrionales</taxon>
        <taxon>Desulfovibrionaceae</taxon>
        <taxon>Desulfovibrio</taxon>
    </lineage>
</organism>
<dbReference type="GO" id="GO:0030170">
    <property type="term" value="F:pyridoxal phosphate binding"/>
    <property type="evidence" value="ECO:0007669"/>
    <property type="project" value="InterPro"/>
</dbReference>
<dbReference type="AlphaFoldDB" id="A0A2Z6B1T6"/>
<dbReference type="InterPro" id="IPR015424">
    <property type="entry name" value="PyrdxlP-dep_Trfase"/>
</dbReference>
<dbReference type="GO" id="GO:0006520">
    <property type="term" value="P:amino acid metabolic process"/>
    <property type="evidence" value="ECO:0007669"/>
    <property type="project" value="InterPro"/>
</dbReference>
<dbReference type="SUPFAM" id="SSF53383">
    <property type="entry name" value="PLP-dependent transferases"/>
    <property type="match status" value="1"/>
</dbReference>
<feature type="domain" description="Aminotransferase class I/classII large" evidence="7">
    <location>
        <begin position="31"/>
        <end position="383"/>
    </location>
</feature>
<keyword evidence="9" id="KW-1185">Reference proteome</keyword>
<reference evidence="8 9" key="1">
    <citation type="journal article" date="2018" name="Sci. Adv.">
        <title>Multi-heme cytochromes provide a pathway for survival in energy-limited environments.</title>
        <authorList>
            <person name="Deng X."/>
            <person name="Dohmae N."/>
            <person name="Nealson K.H."/>
            <person name="Hashimoto K."/>
            <person name="Okamoto A."/>
        </authorList>
    </citation>
    <scope>NUCLEOTIDE SEQUENCE [LARGE SCALE GENOMIC DNA]</scope>
    <source>
        <strain evidence="8 9">IS5</strain>
    </source>
</reference>
<dbReference type="InterPro" id="IPR004838">
    <property type="entry name" value="NHTrfase_class1_PyrdxlP-BS"/>
</dbReference>
<dbReference type="KEGG" id="dfl:DFE_2728"/>
<evidence type="ECO:0000313" key="8">
    <source>
        <dbReference type="EMBL" id="BBD09454.1"/>
    </source>
</evidence>
<dbReference type="CDD" id="cd00609">
    <property type="entry name" value="AAT_like"/>
    <property type="match status" value="1"/>
</dbReference>
<keyword evidence="4 6" id="KW-0808">Transferase</keyword>
<dbReference type="EC" id="2.6.1.-" evidence="6"/>